<evidence type="ECO:0000313" key="3">
    <source>
        <dbReference type="EMBL" id="TDL16258.1"/>
    </source>
</evidence>
<evidence type="ECO:0000256" key="2">
    <source>
        <dbReference type="SAM" id="MobiDB-lite"/>
    </source>
</evidence>
<feature type="region of interest" description="Disordered" evidence="2">
    <location>
        <begin position="498"/>
        <end position="533"/>
    </location>
</feature>
<feature type="compositionally biased region" description="Acidic residues" evidence="2">
    <location>
        <begin position="163"/>
        <end position="177"/>
    </location>
</feature>
<feature type="compositionally biased region" description="Acidic residues" evidence="2">
    <location>
        <begin position="205"/>
        <end position="224"/>
    </location>
</feature>
<sequence length="568" mass="60936">MPTSATRHSIEEKGTRPRQRPHPPLDREGATAQAVHPLPSPHTRSRGTSTPAGQLAARSRPPACTHPTARSNSAQTAQAPSHERTHPTRTATTRRRPRHARHDGTPPRTMDHSRGGFEDSMESTRSLGGPVGDCKVQRRSQRGAAVSSQSVEMEDDAFKAAEEAEIEDDPDADEEDDAFKAAEEAEIEDDPDADEEDDAFKAAEEAEMEDDPDADENEDDEDEFSWNITGQGPPDEESRRVTELEEDLVTNALRKENDNAAELEDECHAAELEETLDANKLAFSARSIEKLRAAEEEDERRAAEFENELAAHELAFSVRTNPQDISDADGGVSLNREDSVMDDNGAGIIRAPLSAPFVACDDTAAVTGLNPSKSPAVAQTPPASESTLDPTPSESVPTILSVPSFVLPSTLAPSASCVSPTPPPLPDSPGGNVQIVPDEVAPPLVRQLPPLEDAITAPACHPLPDGEVAITSNSIRKSQRPVRPSWRAARAFDAAPRALNTRASTSSSASAAPAKNTQLGRGKRTREDIAVQRGRKRFASTTVLNLMGLTGTVLMGLAVMRPFSSSFS</sequence>
<feature type="region of interest" description="Disordered" evidence="2">
    <location>
        <begin position="413"/>
        <end position="436"/>
    </location>
</feature>
<organism evidence="3 4">
    <name type="scientific">Rickenella mellea</name>
    <dbReference type="NCBI Taxonomy" id="50990"/>
    <lineage>
        <taxon>Eukaryota</taxon>
        <taxon>Fungi</taxon>
        <taxon>Dikarya</taxon>
        <taxon>Basidiomycota</taxon>
        <taxon>Agaricomycotina</taxon>
        <taxon>Agaricomycetes</taxon>
        <taxon>Hymenochaetales</taxon>
        <taxon>Rickenellaceae</taxon>
        <taxon>Rickenella</taxon>
    </lineage>
</organism>
<reference evidence="3 4" key="1">
    <citation type="submission" date="2018-06" db="EMBL/GenBank/DDBJ databases">
        <title>A transcriptomic atlas of mushroom development highlights an independent origin of complex multicellularity.</title>
        <authorList>
            <consortium name="DOE Joint Genome Institute"/>
            <person name="Krizsan K."/>
            <person name="Almasi E."/>
            <person name="Merenyi Z."/>
            <person name="Sahu N."/>
            <person name="Viragh M."/>
            <person name="Koszo T."/>
            <person name="Mondo S."/>
            <person name="Kiss B."/>
            <person name="Balint B."/>
            <person name="Kues U."/>
            <person name="Barry K."/>
            <person name="Hegedus J.C."/>
            <person name="Henrissat B."/>
            <person name="Johnson J."/>
            <person name="Lipzen A."/>
            <person name="Ohm R."/>
            <person name="Nagy I."/>
            <person name="Pangilinan J."/>
            <person name="Yan J."/>
            <person name="Xiong Y."/>
            <person name="Grigoriev I.V."/>
            <person name="Hibbett D.S."/>
            <person name="Nagy L.G."/>
        </authorList>
    </citation>
    <scope>NUCLEOTIDE SEQUENCE [LARGE SCALE GENOMIC DNA]</scope>
    <source>
        <strain evidence="3 4">SZMC22713</strain>
    </source>
</reference>
<feature type="compositionally biased region" description="Polar residues" evidence="2">
    <location>
        <begin position="381"/>
        <end position="396"/>
    </location>
</feature>
<evidence type="ECO:0000313" key="4">
    <source>
        <dbReference type="Proteomes" id="UP000294933"/>
    </source>
</evidence>
<dbReference type="AlphaFoldDB" id="A0A4Y7PMA8"/>
<accession>A0A4Y7PMA8</accession>
<feature type="compositionally biased region" description="Basic and acidic residues" evidence="2">
    <location>
        <begin position="102"/>
        <end position="117"/>
    </location>
</feature>
<proteinExistence type="predicted"/>
<evidence type="ECO:0000256" key="1">
    <source>
        <dbReference type="SAM" id="Coils"/>
    </source>
</evidence>
<feature type="coiled-coil region" evidence="1">
    <location>
        <begin position="246"/>
        <end position="315"/>
    </location>
</feature>
<dbReference type="EMBL" id="ML170247">
    <property type="protein sequence ID" value="TDL16258.1"/>
    <property type="molecule type" value="Genomic_DNA"/>
</dbReference>
<feature type="compositionally biased region" description="Acidic residues" evidence="2">
    <location>
        <begin position="184"/>
        <end position="198"/>
    </location>
</feature>
<feature type="region of interest" description="Disordered" evidence="2">
    <location>
        <begin position="368"/>
        <end position="396"/>
    </location>
</feature>
<feature type="compositionally biased region" description="Polar residues" evidence="2">
    <location>
        <begin position="68"/>
        <end position="79"/>
    </location>
</feature>
<protein>
    <submittedName>
        <fullName evidence="3">Uncharacterized protein</fullName>
    </submittedName>
</protein>
<keyword evidence="1" id="KW-0175">Coiled coil</keyword>
<dbReference type="Proteomes" id="UP000294933">
    <property type="component" value="Unassembled WGS sequence"/>
</dbReference>
<feature type="compositionally biased region" description="Basic residues" evidence="2">
    <location>
        <begin position="92"/>
        <end position="101"/>
    </location>
</feature>
<dbReference type="VEuPathDB" id="FungiDB:BD410DRAFT_844539"/>
<feature type="region of interest" description="Disordered" evidence="2">
    <location>
        <begin position="1"/>
        <end position="244"/>
    </location>
</feature>
<feature type="compositionally biased region" description="Low complexity" evidence="2">
    <location>
        <begin position="498"/>
        <end position="514"/>
    </location>
</feature>
<name>A0A4Y7PMA8_9AGAM</name>
<keyword evidence="4" id="KW-1185">Reference proteome</keyword>
<gene>
    <name evidence="3" type="ORF">BD410DRAFT_844539</name>
</gene>